<protein>
    <submittedName>
        <fullName evidence="1">Uncharacterized protein</fullName>
    </submittedName>
</protein>
<keyword evidence="2" id="KW-1185">Reference proteome</keyword>
<evidence type="ECO:0000313" key="1">
    <source>
        <dbReference type="EMBL" id="MED6203446.1"/>
    </source>
</evidence>
<comment type="caution">
    <text evidence="1">The sequence shown here is derived from an EMBL/GenBank/DDBJ whole genome shotgun (WGS) entry which is preliminary data.</text>
</comment>
<proteinExistence type="predicted"/>
<accession>A0ABU6Y0K9</accession>
<name>A0ABU6Y0K9_9FABA</name>
<dbReference type="Proteomes" id="UP001341840">
    <property type="component" value="Unassembled WGS sequence"/>
</dbReference>
<dbReference type="EMBL" id="JASCZI010224324">
    <property type="protein sequence ID" value="MED6203446.1"/>
    <property type="molecule type" value="Genomic_DNA"/>
</dbReference>
<organism evidence="1 2">
    <name type="scientific">Stylosanthes scabra</name>
    <dbReference type="NCBI Taxonomy" id="79078"/>
    <lineage>
        <taxon>Eukaryota</taxon>
        <taxon>Viridiplantae</taxon>
        <taxon>Streptophyta</taxon>
        <taxon>Embryophyta</taxon>
        <taxon>Tracheophyta</taxon>
        <taxon>Spermatophyta</taxon>
        <taxon>Magnoliopsida</taxon>
        <taxon>eudicotyledons</taxon>
        <taxon>Gunneridae</taxon>
        <taxon>Pentapetalae</taxon>
        <taxon>rosids</taxon>
        <taxon>fabids</taxon>
        <taxon>Fabales</taxon>
        <taxon>Fabaceae</taxon>
        <taxon>Papilionoideae</taxon>
        <taxon>50 kb inversion clade</taxon>
        <taxon>dalbergioids sensu lato</taxon>
        <taxon>Dalbergieae</taxon>
        <taxon>Pterocarpus clade</taxon>
        <taxon>Stylosanthes</taxon>
    </lineage>
</organism>
<gene>
    <name evidence="1" type="ORF">PIB30_115554</name>
</gene>
<sequence>MARKGKEVARAIPYYKARSWSSHRASCYCTETYDSEEHYERSQLIVDRDVLPERTVQFPDEE</sequence>
<evidence type="ECO:0000313" key="2">
    <source>
        <dbReference type="Proteomes" id="UP001341840"/>
    </source>
</evidence>
<reference evidence="1 2" key="1">
    <citation type="journal article" date="2023" name="Plants (Basel)">
        <title>Bridging the Gap: Combining Genomics and Transcriptomics Approaches to Understand Stylosanthes scabra, an Orphan Legume from the Brazilian Caatinga.</title>
        <authorList>
            <person name="Ferreira-Neto J.R.C."/>
            <person name="da Silva M.D."/>
            <person name="Binneck E."/>
            <person name="de Melo N.F."/>
            <person name="da Silva R.H."/>
            <person name="de Melo A.L.T.M."/>
            <person name="Pandolfi V."/>
            <person name="Bustamante F.O."/>
            <person name="Brasileiro-Vidal A.C."/>
            <person name="Benko-Iseppon A.M."/>
        </authorList>
    </citation>
    <scope>NUCLEOTIDE SEQUENCE [LARGE SCALE GENOMIC DNA]</scope>
    <source>
        <tissue evidence="1">Leaves</tissue>
    </source>
</reference>
<feature type="non-terminal residue" evidence="1">
    <location>
        <position position="62"/>
    </location>
</feature>